<keyword evidence="3" id="KW-1185">Reference proteome</keyword>
<organism evidence="2 3">
    <name type="scientific">Nocardioides marmotae</name>
    <dbReference type="NCBI Taxonomy" id="2663857"/>
    <lineage>
        <taxon>Bacteria</taxon>
        <taxon>Bacillati</taxon>
        <taxon>Actinomycetota</taxon>
        <taxon>Actinomycetes</taxon>
        <taxon>Propionibacteriales</taxon>
        <taxon>Nocardioidaceae</taxon>
        <taxon>Nocardioides</taxon>
    </lineage>
</organism>
<comment type="caution">
    <text evidence="2">The sequence shown here is derived from an EMBL/GenBank/DDBJ whole genome shotgun (WGS) entry which is preliminary data.</text>
</comment>
<sequence>MRLKPGRPDLHRHASRHDVPPAADGALGVTFLGVSTLLVSDGTSAVLTDGFFTRPGLLQVGLGRIAPDLDRIDAALGRALADAGDVRVEAVVPVHSHYDHALDSAVVAGRTGALLVGGTSTANVGRGGGLPDERIRVVSSGDTLTLGAFTLTLVASAHCPPDRYPGSIEAPVVPPARTAAYRCGEAWSILLAHGPSGRTALVQGSAGYVAGSLAGCRADVAYLGVGQLGVQPESYVEEYWEHTVRAVGASRVVLTHWDDFFRPLDRPLRALPYAGDDLDASIRTLDRLATADGVSVHLPTLWRREDPWSGLPG</sequence>
<dbReference type="SUPFAM" id="SSF56281">
    <property type="entry name" value="Metallo-hydrolase/oxidoreductase"/>
    <property type="match status" value="1"/>
</dbReference>
<name>A0A6I3JE68_9ACTN</name>
<dbReference type="InterPro" id="IPR036866">
    <property type="entry name" value="RibonucZ/Hydroxyglut_hydro"/>
</dbReference>
<feature type="region of interest" description="Disordered" evidence="1">
    <location>
        <begin position="1"/>
        <end position="21"/>
    </location>
</feature>
<dbReference type="Proteomes" id="UP000433406">
    <property type="component" value="Unassembled WGS sequence"/>
</dbReference>
<evidence type="ECO:0000256" key="1">
    <source>
        <dbReference type="SAM" id="MobiDB-lite"/>
    </source>
</evidence>
<dbReference type="AlphaFoldDB" id="A0A6I3JE68"/>
<feature type="compositionally biased region" description="Basic and acidic residues" evidence="1">
    <location>
        <begin position="1"/>
        <end position="19"/>
    </location>
</feature>
<dbReference type="EMBL" id="WLCI01000016">
    <property type="protein sequence ID" value="MTB96412.1"/>
    <property type="molecule type" value="Genomic_DNA"/>
</dbReference>
<dbReference type="PANTHER" id="PTHR43546:SF3">
    <property type="entry name" value="UPF0173 METAL-DEPENDENT HYDROLASE MJ1163"/>
    <property type="match status" value="1"/>
</dbReference>
<evidence type="ECO:0000313" key="3">
    <source>
        <dbReference type="Proteomes" id="UP000433406"/>
    </source>
</evidence>
<keyword evidence="2" id="KW-0378">Hydrolase</keyword>
<dbReference type="RefSeq" id="WP_171896807.1">
    <property type="nucleotide sequence ID" value="NZ_CP053660.1"/>
</dbReference>
<dbReference type="GO" id="GO:0016787">
    <property type="term" value="F:hydrolase activity"/>
    <property type="evidence" value="ECO:0007669"/>
    <property type="project" value="UniProtKB-KW"/>
</dbReference>
<protein>
    <submittedName>
        <fullName evidence="2">MBL fold metallo-hydrolase</fullName>
    </submittedName>
</protein>
<proteinExistence type="predicted"/>
<accession>A0A6I3JE68</accession>
<reference evidence="2 3" key="1">
    <citation type="submission" date="2019-10" db="EMBL/GenBank/DDBJ databases">
        <title>Nocardioides novel species isolated from the excrement of Marmot.</title>
        <authorList>
            <person name="Zhang G."/>
        </authorList>
    </citation>
    <scope>NUCLEOTIDE SEQUENCE [LARGE SCALE GENOMIC DNA]</scope>
    <source>
        <strain evidence="3">zg-579</strain>
    </source>
</reference>
<gene>
    <name evidence="2" type="ORF">GGQ22_15160</name>
</gene>
<evidence type="ECO:0000313" key="2">
    <source>
        <dbReference type="EMBL" id="MTB96412.1"/>
    </source>
</evidence>
<dbReference type="PANTHER" id="PTHR43546">
    <property type="entry name" value="UPF0173 METAL-DEPENDENT HYDROLASE MJ1163-RELATED"/>
    <property type="match status" value="1"/>
</dbReference>
<dbReference type="InterPro" id="IPR050114">
    <property type="entry name" value="UPF0173_UPF0282_UlaG_hydrolase"/>
</dbReference>
<dbReference type="Gene3D" id="3.60.15.10">
    <property type="entry name" value="Ribonuclease Z/Hydroxyacylglutathione hydrolase-like"/>
    <property type="match status" value="1"/>
</dbReference>